<keyword evidence="2" id="KW-1185">Reference proteome</keyword>
<organism evidence="1 2">
    <name type="scientific">Paenibacillus glycinis</name>
    <dbReference type="NCBI Taxonomy" id="2697035"/>
    <lineage>
        <taxon>Bacteria</taxon>
        <taxon>Bacillati</taxon>
        <taxon>Bacillota</taxon>
        <taxon>Bacilli</taxon>
        <taxon>Bacillales</taxon>
        <taxon>Paenibacillaceae</taxon>
        <taxon>Paenibacillus</taxon>
    </lineage>
</organism>
<accession>A0ABW9XRX9</accession>
<evidence type="ECO:0000313" key="2">
    <source>
        <dbReference type="Proteomes" id="UP000665561"/>
    </source>
</evidence>
<protein>
    <submittedName>
        <fullName evidence="1">Uncharacterized protein</fullName>
    </submittedName>
</protein>
<gene>
    <name evidence="1" type="ORF">GT019_16135</name>
</gene>
<comment type="caution">
    <text evidence="1">The sequence shown here is derived from an EMBL/GenBank/DDBJ whole genome shotgun (WGS) entry which is preliminary data.</text>
</comment>
<dbReference type="RefSeq" id="WP_161744221.1">
    <property type="nucleotide sequence ID" value="NZ_JAAAMV010000012.1"/>
</dbReference>
<dbReference type="Proteomes" id="UP000665561">
    <property type="component" value="Unassembled WGS sequence"/>
</dbReference>
<name>A0ABW9XRX9_9BACL</name>
<reference evidence="1 2" key="1">
    <citation type="submission" date="2020-01" db="EMBL/GenBank/DDBJ databases">
        <title>Paenibacillus soybeanensis sp. nov. isolated from the nodules of soybean (Glycine max(L.) Merr).</title>
        <authorList>
            <person name="Wang H."/>
        </authorList>
    </citation>
    <scope>NUCLEOTIDE SEQUENCE [LARGE SCALE GENOMIC DNA]</scope>
    <source>
        <strain evidence="1 2">T1</strain>
    </source>
</reference>
<sequence>MRIAQAFYLEETNPAFESPPAVADLQILCRQHYQWTVLYTDVQLHFRSILDLVFPYEQKEARLTFVPPYIKLPLLELLSKYMGHEMRFYRDITNKSRQRASSQKLQLLLYYLWRLEQ</sequence>
<evidence type="ECO:0000313" key="1">
    <source>
        <dbReference type="EMBL" id="NBD25412.1"/>
    </source>
</evidence>
<proteinExistence type="predicted"/>
<dbReference type="EMBL" id="JAAAMV010000012">
    <property type="protein sequence ID" value="NBD25412.1"/>
    <property type="molecule type" value="Genomic_DNA"/>
</dbReference>